<dbReference type="Proteomes" id="UP000249287">
    <property type="component" value="Segment"/>
</dbReference>
<proteinExistence type="predicted"/>
<dbReference type="EMBL" id="MG011690">
    <property type="protein sequence ID" value="AVK76411.1"/>
    <property type="molecule type" value="Genomic_DNA"/>
</dbReference>
<evidence type="ECO:0008006" key="2">
    <source>
        <dbReference type="Google" id="ProtNLM"/>
    </source>
</evidence>
<name>A0A2U7UD68_9VIRU</name>
<dbReference type="GeneID" id="36842267"/>
<reference evidence="1" key="1">
    <citation type="journal article" date="2018" name="Nat. Commun.">
        <title>Diversity and evolution of the emerging Pandoraviridae family.</title>
        <authorList>
            <person name="Legendre M."/>
            <person name="Fabre E."/>
            <person name="Poirot O."/>
            <person name="Jeudy S."/>
            <person name="Lartigue A."/>
            <person name="Alempic J.M."/>
            <person name="Beucher L."/>
            <person name="Philippe N."/>
            <person name="Bertaux L."/>
            <person name="Christo-Foroux E."/>
            <person name="Labadie K."/>
            <person name="Coute Y."/>
            <person name="Abergel C."/>
            <person name="Claverie J.M."/>
        </authorList>
    </citation>
    <scope>NUCLEOTIDE SEQUENCE [LARGE SCALE GENOMIC DNA]</scope>
    <source>
        <strain evidence="1">Neocaledonia</strain>
    </source>
</reference>
<evidence type="ECO:0000313" key="1">
    <source>
        <dbReference type="EMBL" id="AVK76411.1"/>
    </source>
</evidence>
<dbReference type="RefSeq" id="YP_009482414.1">
    <property type="nucleotide sequence ID" value="NC_037666.1"/>
</dbReference>
<organism evidence="1">
    <name type="scientific">Pandoravirus neocaledonia</name>
    <dbReference type="NCBI Taxonomy" id="2107708"/>
    <lineage>
        <taxon>Viruses</taxon>
        <taxon>Pandoravirus</taxon>
    </lineage>
</organism>
<accession>A0A2U7UD68</accession>
<dbReference type="KEGG" id="vg:36842267"/>
<protein>
    <recommendedName>
        <fullName evidence="2">F-box domain containing protein</fullName>
    </recommendedName>
</protein>
<sequence>MGRGIDDVPDEILVSIADILADSDPRMSSSILSPLRLVSRRWCAVVDEVCGAPVDPWVLGRCLQYLVDANVTYGDMWQIDYDTDAALVQAASEAGAVVHRWGAPLREPGLTDPSGPWPYDFYTCCVEAARRAQGRLAPWADLAGAERCVACSLNPTQCVCACPRHIDRAVDQCRDSHCTKASFGHDAERNRPRRAGEHTPGRHAFERAAIVDQPWFRHDATQEHKGRWGWVVYVARCYHVLVTDAVWGPEDDVASLPCSAVVRNAHRLVDNRALDGYEWGAVCAERGGSVCCTWTAQDDRCACGACRFYYDSDDVEEDARFCLDQTVPHGSVRFTYQVALRSLSISFPILQSPLNSQREPKERHEKKFQKDLPKVPCRPSPRPLVNRQARRQKKHVPRFLYAHNVLPNKKTAACRYFFGAL</sequence>
<gene>
    <name evidence="1" type="ORF">pneo_cds_804</name>
</gene>